<dbReference type="InterPro" id="IPR036291">
    <property type="entry name" value="NAD(P)-bd_dom_sf"/>
</dbReference>
<evidence type="ECO:0000259" key="3">
    <source>
        <dbReference type="Pfam" id="PF03435"/>
    </source>
</evidence>
<dbReference type="AlphaFoldDB" id="A0AAD9ZE97"/>
<name>A0AAD9ZE97_9LECA</name>
<keyword evidence="5" id="KW-1185">Reference proteome</keyword>
<dbReference type="GO" id="GO:0005739">
    <property type="term" value="C:mitochondrion"/>
    <property type="evidence" value="ECO:0007669"/>
    <property type="project" value="TreeGrafter"/>
</dbReference>
<dbReference type="GO" id="GO:0005811">
    <property type="term" value="C:lipid droplet"/>
    <property type="evidence" value="ECO:0007669"/>
    <property type="project" value="TreeGrafter"/>
</dbReference>
<protein>
    <recommendedName>
        <fullName evidence="3">Saccharopine dehydrogenase NADP binding domain-containing protein</fullName>
    </recommendedName>
</protein>
<proteinExistence type="inferred from homology"/>
<dbReference type="Proteomes" id="UP001276659">
    <property type="component" value="Unassembled WGS sequence"/>
</dbReference>
<feature type="transmembrane region" description="Helical" evidence="2">
    <location>
        <begin position="357"/>
        <end position="374"/>
    </location>
</feature>
<evidence type="ECO:0000256" key="1">
    <source>
        <dbReference type="ARBA" id="ARBA00038048"/>
    </source>
</evidence>
<dbReference type="EMBL" id="JASNWA010000004">
    <property type="protein sequence ID" value="KAK3176872.1"/>
    <property type="molecule type" value="Genomic_DNA"/>
</dbReference>
<dbReference type="PANTHER" id="PTHR12286">
    <property type="entry name" value="SACCHAROPINE DEHYDROGENASE-LIKE OXIDOREDUCTASE"/>
    <property type="match status" value="1"/>
</dbReference>
<dbReference type="PANTHER" id="PTHR12286:SF5">
    <property type="entry name" value="SACCHAROPINE DEHYDROGENASE-LIKE OXIDOREDUCTASE"/>
    <property type="match status" value="1"/>
</dbReference>
<feature type="domain" description="Saccharopine dehydrogenase NADP binding" evidence="3">
    <location>
        <begin position="11"/>
        <end position="139"/>
    </location>
</feature>
<accession>A0AAD9ZE97</accession>
<evidence type="ECO:0000313" key="5">
    <source>
        <dbReference type="Proteomes" id="UP001276659"/>
    </source>
</evidence>
<dbReference type="InterPro" id="IPR051276">
    <property type="entry name" value="Saccharopine_DH-like_oxidrdct"/>
</dbReference>
<feature type="transmembrane region" description="Helical" evidence="2">
    <location>
        <begin position="284"/>
        <end position="302"/>
    </location>
</feature>
<dbReference type="GO" id="GO:0005886">
    <property type="term" value="C:plasma membrane"/>
    <property type="evidence" value="ECO:0007669"/>
    <property type="project" value="TreeGrafter"/>
</dbReference>
<comment type="caution">
    <text evidence="4">The sequence shown here is derived from an EMBL/GenBank/DDBJ whole genome shotgun (WGS) entry which is preliminary data.</text>
</comment>
<reference evidence="4" key="1">
    <citation type="submission" date="2022-11" db="EMBL/GenBank/DDBJ databases">
        <title>Chromosomal genome sequence assembly and mating type (MAT) locus characterization of the leprose asexual lichenized fungus Lepraria neglecta (Nyl.) Erichsen.</title>
        <authorList>
            <person name="Allen J.L."/>
            <person name="Pfeffer B."/>
        </authorList>
    </citation>
    <scope>NUCLEOTIDE SEQUENCE</scope>
    <source>
        <strain evidence="4">Allen 5258</strain>
    </source>
</reference>
<dbReference type="Pfam" id="PF03435">
    <property type="entry name" value="Sacchrp_dh_NADP"/>
    <property type="match status" value="1"/>
</dbReference>
<evidence type="ECO:0000313" key="4">
    <source>
        <dbReference type="EMBL" id="KAK3176872.1"/>
    </source>
</evidence>
<dbReference type="InterPro" id="IPR005097">
    <property type="entry name" value="Sacchrp_dh_NADP-bd"/>
</dbReference>
<sequence>MPPNQKQYELIVLGATGYTGKLCAEHVTTSLPTTLKWAVAGRSQSKLSTLVDELKTLNADRVQPGIEVSTLDPQDLDALTSKTKVLINTVGPYYLYSTPVVEACAKNGTHYLDVTGEWPWVLEMIKKYHETAKANHAVIIPEIGVESAPSDMLAFALTQLIRKELSVGTREVVASLHEFKGTPSGGTAATALGIMDHYSIKDMANSAGTWASSPVPRTGPEDGPSLLSKIFGVRTIPGLGTVTSSPSAGPNVATVQRSWGLLEGGKLYGPNFTYYEHMGVRNTAIGIFVHFALLFGSLAITLPPVRWLAKKFFHAPGSGPTKGKSKREVLEYRAIATADQDGPHPKRAFAKFRWEGSLYYFTGVCLAEAAMVMLKDDELLHRLDGGILTPATLGQPFIDRMKNAGMIFEVEMMSDH</sequence>
<dbReference type="GO" id="GO:0009247">
    <property type="term" value="P:glycolipid biosynthetic process"/>
    <property type="evidence" value="ECO:0007669"/>
    <property type="project" value="TreeGrafter"/>
</dbReference>
<dbReference type="SUPFAM" id="SSF51735">
    <property type="entry name" value="NAD(P)-binding Rossmann-fold domains"/>
    <property type="match status" value="1"/>
</dbReference>
<gene>
    <name evidence="4" type="ORF">OEA41_008198</name>
</gene>
<keyword evidence="2" id="KW-1133">Transmembrane helix</keyword>
<organism evidence="4 5">
    <name type="scientific">Lepraria neglecta</name>
    <dbReference type="NCBI Taxonomy" id="209136"/>
    <lineage>
        <taxon>Eukaryota</taxon>
        <taxon>Fungi</taxon>
        <taxon>Dikarya</taxon>
        <taxon>Ascomycota</taxon>
        <taxon>Pezizomycotina</taxon>
        <taxon>Lecanoromycetes</taxon>
        <taxon>OSLEUM clade</taxon>
        <taxon>Lecanoromycetidae</taxon>
        <taxon>Lecanorales</taxon>
        <taxon>Lecanorineae</taxon>
        <taxon>Stereocaulaceae</taxon>
        <taxon>Lepraria</taxon>
    </lineage>
</organism>
<dbReference type="Gene3D" id="3.40.50.720">
    <property type="entry name" value="NAD(P)-binding Rossmann-like Domain"/>
    <property type="match status" value="1"/>
</dbReference>
<comment type="similarity">
    <text evidence="1">Belongs to the saccharopine dehydrogenase family.</text>
</comment>
<keyword evidence="2" id="KW-0472">Membrane</keyword>
<evidence type="ECO:0000256" key="2">
    <source>
        <dbReference type="SAM" id="Phobius"/>
    </source>
</evidence>
<keyword evidence="2" id="KW-0812">Transmembrane</keyword>